<protein>
    <submittedName>
        <fullName evidence="1">Uncharacterized protein</fullName>
    </submittedName>
</protein>
<dbReference type="EMBL" id="BPLR01016293">
    <property type="protein sequence ID" value="GIY82838.1"/>
    <property type="molecule type" value="Genomic_DNA"/>
</dbReference>
<gene>
    <name evidence="1" type="ORF">CEXT_260881</name>
</gene>
<keyword evidence="2" id="KW-1185">Reference proteome</keyword>
<accession>A0AAV4WKI6</accession>
<comment type="caution">
    <text evidence="1">The sequence shown here is derived from an EMBL/GenBank/DDBJ whole genome shotgun (WGS) entry which is preliminary data.</text>
</comment>
<name>A0AAV4WKI6_CAEEX</name>
<organism evidence="1 2">
    <name type="scientific">Caerostris extrusa</name>
    <name type="common">Bark spider</name>
    <name type="synonym">Caerostris bankana</name>
    <dbReference type="NCBI Taxonomy" id="172846"/>
    <lineage>
        <taxon>Eukaryota</taxon>
        <taxon>Metazoa</taxon>
        <taxon>Ecdysozoa</taxon>
        <taxon>Arthropoda</taxon>
        <taxon>Chelicerata</taxon>
        <taxon>Arachnida</taxon>
        <taxon>Araneae</taxon>
        <taxon>Araneomorphae</taxon>
        <taxon>Entelegynae</taxon>
        <taxon>Araneoidea</taxon>
        <taxon>Araneidae</taxon>
        <taxon>Caerostris</taxon>
    </lineage>
</organism>
<evidence type="ECO:0000313" key="2">
    <source>
        <dbReference type="Proteomes" id="UP001054945"/>
    </source>
</evidence>
<proteinExistence type="predicted"/>
<dbReference type="Proteomes" id="UP001054945">
    <property type="component" value="Unassembled WGS sequence"/>
</dbReference>
<reference evidence="1 2" key="1">
    <citation type="submission" date="2021-06" db="EMBL/GenBank/DDBJ databases">
        <title>Caerostris extrusa draft genome.</title>
        <authorList>
            <person name="Kono N."/>
            <person name="Arakawa K."/>
        </authorList>
    </citation>
    <scope>NUCLEOTIDE SEQUENCE [LARGE SCALE GENOMIC DNA]</scope>
</reference>
<dbReference type="AlphaFoldDB" id="A0AAV4WKI6"/>
<sequence length="108" mass="12612">MCKILKSFSVVPVCVPAREGERKNYFLPLRRDRCAKSSKASLSYQCVSLRERKGKKNYFLPLRVRYMEKEALYAEKRDRCAKSSKASLSYQCVSLRERKKKLFSSSQS</sequence>
<evidence type="ECO:0000313" key="1">
    <source>
        <dbReference type="EMBL" id="GIY82838.1"/>
    </source>
</evidence>